<comment type="similarity">
    <text evidence="2">Belongs to the ABC transporter superfamily. ABCC family. Conjugate transporter (TC 3.A.1.208) subfamily.</text>
</comment>
<name>A0A915J9P3_ROMCU</name>
<comment type="subcellular location">
    <subcellularLocation>
        <location evidence="1">Membrane</location>
        <topology evidence="1">Multi-pass membrane protein</topology>
    </subcellularLocation>
</comment>
<reference evidence="9" key="1">
    <citation type="submission" date="2022-11" db="UniProtKB">
        <authorList>
            <consortium name="WormBaseParasite"/>
        </authorList>
    </citation>
    <scope>IDENTIFICATION</scope>
</reference>
<dbReference type="SUPFAM" id="SSF52540">
    <property type="entry name" value="P-loop containing nucleoside triphosphate hydrolases"/>
    <property type="match status" value="2"/>
</dbReference>
<dbReference type="GO" id="GO:0016887">
    <property type="term" value="F:ATP hydrolysis activity"/>
    <property type="evidence" value="ECO:0007669"/>
    <property type="project" value="InterPro"/>
</dbReference>
<sequence>MYVSLPYLLPFIRTGYKRTLKNGDFWRLEKCDESANLTNVFETNWEEEIKTAKKCRRDQPDLHKVISRTFARSYWFLSIFVFCQCLKLNSSALREIEIGKIVNLLSNDVNRFDQPLTNRMKSDHIFVVTAMFDVVRFSMGLFLPRAIKFYAEYKVSVQRIQKFLTLKEQHLQNLQRGGGKSHSNEENQVSVNTFSAKHSGQQVNAIEKISFQLKPGALLMIVGPVGSGKTPKFLYWLMRGSITITLPQPEYPYTDLCYDLKFQSTLLQCLCGDVDVRTSGTIKVNGRTVYLPQKPWVFQGTLRQNVIFGSDDRPFDAAAYSKALEVCSLDKDIENFPKKDKIVIGDRGSALSGGQKARIALARAVYFDADIYLLDDPLAAVDAKVGRFIFEKLAFIIKMRKWILEIEDSNLGYKSFAGKAEAFESYENLAAAGNRLTTILRETEDSPKKICKDSLYDAIEEKSMNTEIPSKSKHSSDKVKDSSHDESVAQGRIKWNVMTAYFGSMGNCITVWSLFLFFFVGQALFNFNDYWLNLW</sequence>
<dbReference type="PANTHER" id="PTHR24223:SF456">
    <property type="entry name" value="MULTIDRUG RESISTANCE-ASSOCIATED PROTEIN LETHAL(2)03659"/>
    <property type="match status" value="1"/>
</dbReference>
<dbReference type="Pfam" id="PF00005">
    <property type="entry name" value="ABC_tran"/>
    <property type="match status" value="1"/>
</dbReference>
<dbReference type="Gene3D" id="3.40.50.300">
    <property type="entry name" value="P-loop containing nucleotide triphosphate hydrolases"/>
    <property type="match status" value="1"/>
</dbReference>
<dbReference type="GO" id="GO:0005524">
    <property type="term" value="F:ATP binding"/>
    <property type="evidence" value="ECO:0007669"/>
    <property type="project" value="UniProtKB-KW"/>
</dbReference>
<evidence type="ECO:0000313" key="9">
    <source>
        <dbReference type="WBParaSite" id="nRc.2.0.1.t22480-RA"/>
    </source>
</evidence>
<evidence type="ECO:0000256" key="5">
    <source>
        <dbReference type="SAM" id="MobiDB-lite"/>
    </source>
</evidence>
<protein>
    <submittedName>
        <fullName evidence="9">ABC transporter domain-containing protein</fullName>
    </submittedName>
</protein>
<evidence type="ECO:0000313" key="8">
    <source>
        <dbReference type="Proteomes" id="UP000887565"/>
    </source>
</evidence>
<dbReference type="InterPro" id="IPR003439">
    <property type="entry name" value="ABC_transporter-like_ATP-bd"/>
</dbReference>
<evidence type="ECO:0000256" key="4">
    <source>
        <dbReference type="ARBA" id="ARBA00022840"/>
    </source>
</evidence>
<keyword evidence="6" id="KW-0472">Membrane</keyword>
<dbReference type="GO" id="GO:0042626">
    <property type="term" value="F:ATPase-coupled transmembrane transporter activity"/>
    <property type="evidence" value="ECO:0007669"/>
    <property type="project" value="TreeGrafter"/>
</dbReference>
<feature type="domain" description="ABC transporter" evidence="7">
    <location>
        <begin position="189"/>
        <end position="450"/>
    </location>
</feature>
<dbReference type="PROSITE" id="PS00211">
    <property type="entry name" value="ABC_TRANSPORTER_1"/>
    <property type="match status" value="1"/>
</dbReference>
<evidence type="ECO:0000256" key="6">
    <source>
        <dbReference type="SAM" id="Phobius"/>
    </source>
</evidence>
<keyword evidence="3" id="KW-0547">Nucleotide-binding</keyword>
<feature type="transmembrane region" description="Helical" evidence="6">
    <location>
        <begin position="500"/>
        <end position="525"/>
    </location>
</feature>
<dbReference type="PANTHER" id="PTHR24223">
    <property type="entry name" value="ATP-BINDING CASSETTE SUB-FAMILY C"/>
    <property type="match status" value="1"/>
</dbReference>
<accession>A0A915J9P3</accession>
<dbReference type="PROSITE" id="PS50893">
    <property type="entry name" value="ABC_TRANSPORTER_2"/>
    <property type="match status" value="1"/>
</dbReference>
<dbReference type="InterPro" id="IPR050173">
    <property type="entry name" value="ABC_transporter_C-like"/>
</dbReference>
<feature type="compositionally biased region" description="Basic and acidic residues" evidence="5">
    <location>
        <begin position="474"/>
        <end position="485"/>
    </location>
</feature>
<keyword evidence="8" id="KW-1185">Reference proteome</keyword>
<keyword evidence="6" id="KW-1133">Transmembrane helix</keyword>
<evidence type="ECO:0000256" key="3">
    <source>
        <dbReference type="ARBA" id="ARBA00022741"/>
    </source>
</evidence>
<feature type="region of interest" description="Disordered" evidence="5">
    <location>
        <begin position="465"/>
        <end position="485"/>
    </location>
</feature>
<dbReference type="AlphaFoldDB" id="A0A915J9P3"/>
<keyword evidence="4" id="KW-0067">ATP-binding</keyword>
<dbReference type="Proteomes" id="UP000887565">
    <property type="component" value="Unplaced"/>
</dbReference>
<organism evidence="8 9">
    <name type="scientific">Romanomermis culicivorax</name>
    <name type="common">Nematode worm</name>
    <dbReference type="NCBI Taxonomy" id="13658"/>
    <lineage>
        <taxon>Eukaryota</taxon>
        <taxon>Metazoa</taxon>
        <taxon>Ecdysozoa</taxon>
        <taxon>Nematoda</taxon>
        <taxon>Enoplea</taxon>
        <taxon>Dorylaimia</taxon>
        <taxon>Mermithida</taxon>
        <taxon>Mermithoidea</taxon>
        <taxon>Mermithidae</taxon>
        <taxon>Romanomermis</taxon>
    </lineage>
</organism>
<dbReference type="WBParaSite" id="nRc.2.0.1.t22480-RA">
    <property type="protein sequence ID" value="nRc.2.0.1.t22480-RA"/>
    <property type="gene ID" value="nRc.2.0.1.g22480"/>
</dbReference>
<proteinExistence type="inferred from homology"/>
<dbReference type="InterPro" id="IPR017871">
    <property type="entry name" value="ABC_transporter-like_CS"/>
</dbReference>
<dbReference type="InterPro" id="IPR027417">
    <property type="entry name" value="P-loop_NTPase"/>
</dbReference>
<keyword evidence="6" id="KW-0812">Transmembrane</keyword>
<evidence type="ECO:0000259" key="7">
    <source>
        <dbReference type="PROSITE" id="PS50893"/>
    </source>
</evidence>
<evidence type="ECO:0000256" key="2">
    <source>
        <dbReference type="ARBA" id="ARBA00009726"/>
    </source>
</evidence>
<dbReference type="GO" id="GO:0016020">
    <property type="term" value="C:membrane"/>
    <property type="evidence" value="ECO:0007669"/>
    <property type="project" value="UniProtKB-SubCell"/>
</dbReference>
<evidence type="ECO:0000256" key="1">
    <source>
        <dbReference type="ARBA" id="ARBA00004141"/>
    </source>
</evidence>